<dbReference type="EMBL" id="BSXW01000312">
    <property type="protein sequence ID" value="GMF18270.1"/>
    <property type="molecule type" value="Genomic_DNA"/>
</dbReference>
<proteinExistence type="predicted"/>
<gene>
    <name evidence="1" type="ORF">Plil01_000681200</name>
</gene>
<organism evidence="1 2">
    <name type="scientific">Phytophthora lilii</name>
    <dbReference type="NCBI Taxonomy" id="2077276"/>
    <lineage>
        <taxon>Eukaryota</taxon>
        <taxon>Sar</taxon>
        <taxon>Stramenopiles</taxon>
        <taxon>Oomycota</taxon>
        <taxon>Peronosporomycetes</taxon>
        <taxon>Peronosporales</taxon>
        <taxon>Peronosporaceae</taxon>
        <taxon>Phytophthora</taxon>
    </lineage>
</organism>
<dbReference type="AlphaFoldDB" id="A0A9W6TRG3"/>
<keyword evidence="2" id="KW-1185">Reference proteome</keyword>
<comment type="caution">
    <text evidence="1">The sequence shown here is derived from an EMBL/GenBank/DDBJ whole genome shotgun (WGS) entry which is preliminary data.</text>
</comment>
<accession>A0A9W6TRG3</accession>
<evidence type="ECO:0000313" key="1">
    <source>
        <dbReference type="EMBL" id="GMF18270.1"/>
    </source>
</evidence>
<dbReference type="Proteomes" id="UP001165083">
    <property type="component" value="Unassembled WGS sequence"/>
</dbReference>
<sequence>MSESISLTKLQVLLQNSRVAEWSFIPDGACRSIDCPGLPPAIAVVWLNLLSHISAIFFENDNCAFHDGKYTFNSALSEHRTIGLHAFEPPRMIGSMTRLIGSDARLKEKETANSFSKSCTFVDTPDLYDSTIVEANGATTNNTYNIE</sequence>
<reference evidence="1" key="1">
    <citation type="submission" date="2023-04" db="EMBL/GenBank/DDBJ databases">
        <title>Phytophthora lilii NBRC 32176.</title>
        <authorList>
            <person name="Ichikawa N."/>
            <person name="Sato H."/>
            <person name="Tonouchi N."/>
        </authorList>
    </citation>
    <scope>NUCLEOTIDE SEQUENCE</scope>
    <source>
        <strain evidence="1">NBRC 32176</strain>
    </source>
</reference>
<protein>
    <submittedName>
        <fullName evidence="1">Unnamed protein product</fullName>
    </submittedName>
</protein>
<name>A0A9W6TRG3_9STRA</name>
<evidence type="ECO:0000313" key="2">
    <source>
        <dbReference type="Proteomes" id="UP001165083"/>
    </source>
</evidence>